<dbReference type="eggNOG" id="KOG1601">
    <property type="taxonomic scope" value="Eukaryota"/>
</dbReference>
<evidence type="ECO:0000259" key="3">
    <source>
        <dbReference type="PROSITE" id="PS50114"/>
    </source>
</evidence>
<dbReference type="PROSITE" id="PS50114">
    <property type="entry name" value="GATA_ZN_FINGER_2"/>
    <property type="match status" value="1"/>
</dbReference>
<keyword evidence="1" id="KW-0863">Zinc-finger</keyword>
<feature type="compositionally biased region" description="Low complexity" evidence="2">
    <location>
        <begin position="394"/>
        <end position="410"/>
    </location>
</feature>
<feature type="compositionally biased region" description="Polar residues" evidence="2">
    <location>
        <begin position="362"/>
        <end position="393"/>
    </location>
</feature>
<dbReference type="SMART" id="SM00401">
    <property type="entry name" value="ZnF_GATA"/>
    <property type="match status" value="1"/>
</dbReference>
<protein>
    <recommendedName>
        <fullName evidence="3">GATA-type domain-containing protein</fullName>
    </recommendedName>
</protein>
<dbReference type="SUPFAM" id="SSF57716">
    <property type="entry name" value="Glucocorticoid receptor-like (DNA-binding domain)"/>
    <property type="match status" value="1"/>
</dbReference>
<dbReference type="Gene3D" id="3.30.50.10">
    <property type="entry name" value="Erythroid Transcription Factor GATA-1, subunit A"/>
    <property type="match status" value="1"/>
</dbReference>
<feature type="region of interest" description="Disordered" evidence="2">
    <location>
        <begin position="436"/>
        <end position="500"/>
    </location>
</feature>
<feature type="compositionally biased region" description="Polar residues" evidence="2">
    <location>
        <begin position="439"/>
        <end position="454"/>
    </location>
</feature>
<proteinExistence type="predicted"/>
<dbReference type="InterPro" id="IPR000679">
    <property type="entry name" value="Znf_GATA"/>
</dbReference>
<dbReference type="PRINTS" id="PR00619">
    <property type="entry name" value="GATAZNFINGER"/>
</dbReference>
<name>A0A0L0G3J1_9EUKA</name>
<dbReference type="Proteomes" id="UP000054560">
    <property type="component" value="Unassembled WGS sequence"/>
</dbReference>
<dbReference type="GO" id="GO:0008270">
    <property type="term" value="F:zinc ion binding"/>
    <property type="evidence" value="ECO:0007669"/>
    <property type="project" value="UniProtKB-KW"/>
</dbReference>
<dbReference type="STRING" id="667725.A0A0L0G3J1"/>
<keyword evidence="5" id="KW-1185">Reference proteome</keyword>
<gene>
    <name evidence="4" type="ORF">SARC_04956</name>
</gene>
<dbReference type="GO" id="GO:0043565">
    <property type="term" value="F:sequence-specific DNA binding"/>
    <property type="evidence" value="ECO:0007669"/>
    <property type="project" value="InterPro"/>
</dbReference>
<accession>A0A0L0G3J1</accession>
<dbReference type="EMBL" id="KQ241894">
    <property type="protein sequence ID" value="KNC82768.1"/>
    <property type="molecule type" value="Genomic_DNA"/>
</dbReference>
<evidence type="ECO:0000313" key="5">
    <source>
        <dbReference type="Proteomes" id="UP000054560"/>
    </source>
</evidence>
<dbReference type="RefSeq" id="XP_014156670.1">
    <property type="nucleotide sequence ID" value="XM_014301195.1"/>
</dbReference>
<dbReference type="GO" id="GO:0006355">
    <property type="term" value="P:regulation of DNA-templated transcription"/>
    <property type="evidence" value="ECO:0007669"/>
    <property type="project" value="InterPro"/>
</dbReference>
<reference evidence="4 5" key="1">
    <citation type="submission" date="2011-02" db="EMBL/GenBank/DDBJ databases">
        <title>The Genome Sequence of Sphaeroforma arctica JP610.</title>
        <authorList>
            <consortium name="The Broad Institute Genome Sequencing Platform"/>
            <person name="Russ C."/>
            <person name="Cuomo C."/>
            <person name="Young S.K."/>
            <person name="Zeng Q."/>
            <person name="Gargeya S."/>
            <person name="Alvarado L."/>
            <person name="Berlin A."/>
            <person name="Chapman S.B."/>
            <person name="Chen Z."/>
            <person name="Freedman E."/>
            <person name="Gellesch M."/>
            <person name="Goldberg J."/>
            <person name="Griggs A."/>
            <person name="Gujja S."/>
            <person name="Heilman E."/>
            <person name="Heiman D."/>
            <person name="Howarth C."/>
            <person name="Mehta T."/>
            <person name="Neiman D."/>
            <person name="Pearson M."/>
            <person name="Roberts A."/>
            <person name="Saif S."/>
            <person name="Shea T."/>
            <person name="Shenoy N."/>
            <person name="Sisk P."/>
            <person name="Stolte C."/>
            <person name="Sykes S."/>
            <person name="White J."/>
            <person name="Yandava C."/>
            <person name="Burger G."/>
            <person name="Gray M.W."/>
            <person name="Holland P.W.H."/>
            <person name="King N."/>
            <person name="Lang F.B.F."/>
            <person name="Roger A.J."/>
            <person name="Ruiz-Trillo I."/>
            <person name="Haas B."/>
            <person name="Nusbaum C."/>
            <person name="Birren B."/>
        </authorList>
    </citation>
    <scope>NUCLEOTIDE SEQUENCE [LARGE SCALE GENOMIC DNA]</scope>
    <source>
        <strain evidence="4 5">JP610</strain>
    </source>
</reference>
<feature type="region of interest" description="Disordered" evidence="2">
    <location>
        <begin position="362"/>
        <end position="410"/>
    </location>
</feature>
<dbReference type="Pfam" id="PF00320">
    <property type="entry name" value="GATA"/>
    <property type="match status" value="1"/>
</dbReference>
<organism evidence="4 5">
    <name type="scientific">Sphaeroforma arctica JP610</name>
    <dbReference type="NCBI Taxonomy" id="667725"/>
    <lineage>
        <taxon>Eukaryota</taxon>
        <taxon>Ichthyosporea</taxon>
        <taxon>Ichthyophonida</taxon>
        <taxon>Sphaeroforma</taxon>
    </lineage>
</organism>
<dbReference type="CDD" id="cd00202">
    <property type="entry name" value="ZnF_GATA"/>
    <property type="match status" value="1"/>
</dbReference>
<dbReference type="OrthoDB" id="515401at2759"/>
<evidence type="ECO:0000256" key="2">
    <source>
        <dbReference type="SAM" id="MobiDB-lite"/>
    </source>
</evidence>
<keyword evidence="1" id="KW-0479">Metal-binding</keyword>
<dbReference type="InterPro" id="IPR013088">
    <property type="entry name" value="Znf_NHR/GATA"/>
</dbReference>
<evidence type="ECO:0000313" key="4">
    <source>
        <dbReference type="EMBL" id="KNC82768.1"/>
    </source>
</evidence>
<dbReference type="GeneID" id="25905460"/>
<feature type="domain" description="GATA-type" evidence="3">
    <location>
        <begin position="513"/>
        <end position="566"/>
    </location>
</feature>
<feature type="compositionally biased region" description="Basic and acidic residues" evidence="2">
    <location>
        <begin position="175"/>
        <end position="185"/>
    </location>
</feature>
<keyword evidence="1" id="KW-0862">Zinc</keyword>
<dbReference type="AlphaFoldDB" id="A0A0L0G3J1"/>
<evidence type="ECO:0000256" key="1">
    <source>
        <dbReference type="PROSITE-ProRule" id="PRU00094"/>
    </source>
</evidence>
<feature type="region of interest" description="Disordered" evidence="2">
    <location>
        <begin position="148"/>
        <end position="206"/>
    </location>
</feature>
<sequence>MSDFDMFGTDPSSYTQQARRSLRSIFGDEFQSDTTKQQHSNSASPSHAQNIVPAKNTMESMQSAAGSMPCIPTPDSIFNPFNNPFNNRTSSTDIPQVPIQSTAIHQESFDFDSFGALQRFEFIKGEETCTVPQRQQHISLPLNYQMSKGNITSDTHQKSDVTVGPYSKHPRRRGSRSDMRSHSENHSPVLHMRTSKGEQPSIGNASGFGSKAGYNASGNNLDEDSLEAFNALQLNFISTMPSAQQANFNPVSFDLSGAVASKPHGITRSVSLNHTDSAAGNVNVKGETQVGEFLILSTAAYLNQQQSWMEQLPGLQESTFHSNGGRIHNNTIDWNAYEWIEQQLNRTDETIKAVTEKMTAMESSSNAISPSELSHVSAQVSHRSADFLSSQGNPNISSPISDPPSATIPSTEQIYPQRVNVLQRASSDVRFAELPLGTKPSTTETHSRVSQQPAAQPLTHAPLNRMLSESISSSRGRGIDQSKPSHSHGPYRSQSLTNRIPAPVSTKRVGRKVKPKKVCSNCNVTASMLWRKGRDGNYLCNACGLYERVNHAPRPEMLFKESEQRW</sequence>
<dbReference type="PROSITE" id="PS00344">
    <property type="entry name" value="GATA_ZN_FINGER_1"/>
    <property type="match status" value="1"/>
</dbReference>